<feature type="domain" description="Flagellar motor switch protein FliN-like C-terminal" evidence="13">
    <location>
        <begin position="250"/>
        <end position="318"/>
    </location>
</feature>
<comment type="caution">
    <text evidence="14">The sequence shown here is derived from an EMBL/GenBank/DDBJ whole genome shotgun (WGS) entry which is preliminary data.</text>
</comment>
<evidence type="ECO:0000256" key="3">
    <source>
        <dbReference type="ARBA" id="ARBA00011049"/>
    </source>
</evidence>
<evidence type="ECO:0000313" key="14">
    <source>
        <dbReference type="EMBL" id="OXL15557.1"/>
    </source>
</evidence>
<comment type="function">
    <text evidence="11">FliM is one of three proteins (FliG, FliN, FliM) that forms the rotor-mounted switch complex (C ring), located at the base of the basal body. This complex interacts with the CheY and CheZ chemotaxis proteins, in addition to contacting components of the motor that determine the direction of flagellar rotation.</text>
</comment>
<keyword evidence="9" id="KW-0472">Membrane</keyword>
<evidence type="ECO:0000256" key="2">
    <source>
        <dbReference type="ARBA" id="ARBA00004417"/>
    </source>
</evidence>
<keyword evidence="8" id="KW-0283">Flagellar rotation</keyword>
<dbReference type="GO" id="GO:0009425">
    <property type="term" value="C:bacterial-type flagellum basal body"/>
    <property type="evidence" value="ECO:0007669"/>
    <property type="project" value="UniProtKB-SubCell"/>
</dbReference>
<organism evidence="14 15">
    <name type="scientific">Polynucleobacter cosmopolitanus</name>
    <dbReference type="NCBI Taxonomy" id="351345"/>
    <lineage>
        <taxon>Bacteria</taxon>
        <taxon>Pseudomonadati</taxon>
        <taxon>Pseudomonadota</taxon>
        <taxon>Betaproteobacteria</taxon>
        <taxon>Burkholderiales</taxon>
        <taxon>Burkholderiaceae</taxon>
        <taxon>Polynucleobacter</taxon>
    </lineage>
</organism>
<dbReference type="GO" id="GO:0005886">
    <property type="term" value="C:plasma membrane"/>
    <property type="evidence" value="ECO:0007669"/>
    <property type="project" value="UniProtKB-SubCell"/>
</dbReference>
<dbReference type="InterPro" id="IPR001543">
    <property type="entry name" value="FliN-like_C"/>
</dbReference>
<evidence type="ECO:0000256" key="11">
    <source>
        <dbReference type="ARBA" id="ARBA00025044"/>
    </source>
</evidence>
<proteinExistence type="inferred from homology"/>
<keyword evidence="6" id="KW-0145">Chemotaxis</keyword>
<keyword evidence="5" id="KW-1003">Cell membrane</keyword>
<keyword evidence="14" id="KW-0969">Cilium</keyword>
<dbReference type="EMBL" id="NJGG01000001">
    <property type="protein sequence ID" value="OXL15557.1"/>
    <property type="molecule type" value="Genomic_DNA"/>
</dbReference>
<dbReference type="SUPFAM" id="SSF103039">
    <property type="entry name" value="CheC-like"/>
    <property type="match status" value="1"/>
</dbReference>
<dbReference type="InterPro" id="IPR028976">
    <property type="entry name" value="CheC-like_sf"/>
</dbReference>
<evidence type="ECO:0000256" key="1">
    <source>
        <dbReference type="ARBA" id="ARBA00004117"/>
    </source>
</evidence>
<dbReference type="Pfam" id="PF01052">
    <property type="entry name" value="FliMN_C"/>
    <property type="match status" value="1"/>
</dbReference>
<dbReference type="PANTHER" id="PTHR30034:SF3">
    <property type="entry name" value="FLAGELLAR MOTOR SWITCH PROTEIN FLIM"/>
    <property type="match status" value="1"/>
</dbReference>
<protein>
    <recommendedName>
        <fullName evidence="4 12">Flagellar motor switch protein FliM</fullName>
    </recommendedName>
</protein>
<keyword evidence="15" id="KW-1185">Reference proteome</keyword>
<reference evidence="14 15" key="1">
    <citation type="submission" date="2017-06" db="EMBL/GenBank/DDBJ databases">
        <title>Reclassification of a Polynucleobacter cosmopolitanus strain isolated from tropical Lake Victoria as Polynucleobacter victoriensis comb. nov.</title>
        <authorList>
            <person name="Hahn M.W."/>
        </authorList>
    </citation>
    <scope>NUCLEOTIDE SEQUENCE [LARGE SCALE GENOMIC DNA]</scope>
    <source>
        <strain evidence="14 15">MWH-MoIso2</strain>
    </source>
</reference>
<dbReference type="PRINTS" id="PR00955">
    <property type="entry name" value="FLGMOTORFLIM"/>
</dbReference>
<dbReference type="InterPro" id="IPR036429">
    <property type="entry name" value="SpoA-like_sf"/>
</dbReference>
<evidence type="ECO:0000256" key="6">
    <source>
        <dbReference type="ARBA" id="ARBA00022500"/>
    </source>
</evidence>
<dbReference type="SUPFAM" id="SSF101801">
    <property type="entry name" value="Surface presentation of antigens (SPOA)"/>
    <property type="match status" value="1"/>
</dbReference>
<keyword evidence="7" id="KW-0997">Cell inner membrane</keyword>
<sequence length="328" mass="37015">MAEESISQNEMDALLTGLSSSKVEAPLQFNEADVVKYDPLKQRYMAQKLPTLEMINDSFTRLARITLYNFLKRSANISTGTIRVIEYGEFLQSVINPSCLNLVQFKPLNGLGLCVFDPDISFLFIDSFFGGDGRFEMGGIAREFTPTELRTIQRILNLLLLNYQTAWEPYYAIDPVFVRTEMNPTFANIAPQTELTTVTTFVIEVGNISGRISFCLPNSMLEPAREIISSDSHSISSEIKSVWYESLKMQMSDAEITTVAELCHIPSTLKKVLDLKIGDVLYAELPHIINLKVEGLPVIECTYGQKDNRLCIQVEKIIHNFDSFTHLT</sequence>
<dbReference type="OrthoDB" id="9806941at2"/>
<dbReference type="PANTHER" id="PTHR30034">
    <property type="entry name" value="FLAGELLAR MOTOR SWITCH PROTEIN FLIM"/>
    <property type="match status" value="1"/>
</dbReference>
<comment type="similarity">
    <text evidence="3">Belongs to the FliM family.</text>
</comment>
<evidence type="ECO:0000259" key="13">
    <source>
        <dbReference type="Pfam" id="PF01052"/>
    </source>
</evidence>
<dbReference type="CDD" id="cd17908">
    <property type="entry name" value="FliM"/>
    <property type="match status" value="1"/>
</dbReference>
<evidence type="ECO:0000256" key="7">
    <source>
        <dbReference type="ARBA" id="ARBA00022519"/>
    </source>
</evidence>
<evidence type="ECO:0000256" key="4">
    <source>
        <dbReference type="ARBA" id="ARBA00021898"/>
    </source>
</evidence>
<evidence type="ECO:0000256" key="9">
    <source>
        <dbReference type="ARBA" id="ARBA00023136"/>
    </source>
</evidence>
<keyword evidence="14" id="KW-0966">Cell projection</keyword>
<dbReference type="PIRSF" id="PIRSF002888">
    <property type="entry name" value="FliM"/>
    <property type="match status" value="1"/>
</dbReference>
<dbReference type="NCBIfam" id="TIGR01397">
    <property type="entry name" value="fliM_switch"/>
    <property type="match status" value="1"/>
</dbReference>
<dbReference type="RefSeq" id="WP_089514596.1">
    <property type="nucleotide sequence ID" value="NZ_NJGG01000001.1"/>
</dbReference>
<keyword evidence="14" id="KW-0282">Flagellum</keyword>
<gene>
    <name evidence="14" type="primary">fliM</name>
    <name evidence="14" type="ORF">AOC33_00185</name>
</gene>
<dbReference type="Pfam" id="PF02154">
    <property type="entry name" value="FliM"/>
    <property type="match status" value="1"/>
</dbReference>
<dbReference type="GO" id="GO:0003774">
    <property type="term" value="F:cytoskeletal motor activity"/>
    <property type="evidence" value="ECO:0007669"/>
    <property type="project" value="InterPro"/>
</dbReference>
<evidence type="ECO:0000256" key="8">
    <source>
        <dbReference type="ARBA" id="ARBA00022779"/>
    </source>
</evidence>
<comment type="subcellular location">
    <subcellularLocation>
        <location evidence="1">Bacterial flagellum basal body</location>
    </subcellularLocation>
    <subcellularLocation>
        <location evidence="2">Cell inner membrane</location>
        <topology evidence="2">Peripheral membrane protein</topology>
    </subcellularLocation>
</comment>
<evidence type="ECO:0000256" key="5">
    <source>
        <dbReference type="ARBA" id="ARBA00022475"/>
    </source>
</evidence>
<dbReference type="InterPro" id="IPR001689">
    <property type="entry name" value="Flag_FliM"/>
</dbReference>
<evidence type="ECO:0000313" key="15">
    <source>
        <dbReference type="Proteomes" id="UP000215188"/>
    </source>
</evidence>
<evidence type="ECO:0000256" key="12">
    <source>
        <dbReference type="NCBIfam" id="TIGR01397"/>
    </source>
</evidence>
<name>A0A229FU58_9BURK</name>
<evidence type="ECO:0000256" key="10">
    <source>
        <dbReference type="ARBA" id="ARBA00023143"/>
    </source>
</evidence>
<dbReference type="GO" id="GO:0050918">
    <property type="term" value="P:positive chemotaxis"/>
    <property type="evidence" value="ECO:0007669"/>
    <property type="project" value="TreeGrafter"/>
</dbReference>
<dbReference type="GO" id="GO:0071978">
    <property type="term" value="P:bacterial-type flagellum-dependent swarming motility"/>
    <property type="evidence" value="ECO:0007669"/>
    <property type="project" value="TreeGrafter"/>
</dbReference>
<dbReference type="Proteomes" id="UP000215188">
    <property type="component" value="Unassembled WGS sequence"/>
</dbReference>
<accession>A0A229FU58</accession>
<dbReference type="Gene3D" id="3.40.1550.10">
    <property type="entry name" value="CheC-like"/>
    <property type="match status" value="1"/>
</dbReference>
<dbReference type="AlphaFoldDB" id="A0A229FU58"/>
<keyword evidence="10" id="KW-0975">Bacterial flagellum</keyword>